<dbReference type="PANTHER" id="PTHR10131">
    <property type="entry name" value="TNF RECEPTOR ASSOCIATED FACTOR"/>
    <property type="match status" value="1"/>
</dbReference>
<dbReference type="InterPro" id="IPR013083">
    <property type="entry name" value="Znf_RING/FYVE/PHD"/>
</dbReference>
<keyword evidence="1" id="KW-0863">Zinc-finger</keyword>
<organism evidence="5 6">
    <name type="scientific">Thalassiosira pseudonana</name>
    <name type="common">Marine diatom</name>
    <name type="synonym">Cyclotella nana</name>
    <dbReference type="NCBI Taxonomy" id="35128"/>
    <lineage>
        <taxon>Eukaryota</taxon>
        <taxon>Sar</taxon>
        <taxon>Stramenopiles</taxon>
        <taxon>Ochrophyta</taxon>
        <taxon>Bacillariophyta</taxon>
        <taxon>Coscinodiscophyceae</taxon>
        <taxon>Thalassiosirophycidae</taxon>
        <taxon>Thalassiosirales</taxon>
        <taxon>Thalassiosiraceae</taxon>
        <taxon>Thalassiosira</taxon>
    </lineage>
</organism>
<reference evidence="5 6" key="2">
    <citation type="journal article" date="2008" name="Nature">
        <title>The Phaeodactylum genome reveals the evolutionary history of diatom genomes.</title>
        <authorList>
            <person name="Bowler C."/>
            <person name="Allen A.E."/>
            <person name="Badger J.H."/>
            <person name="Grimwood J."/>
            <person name="Jabbari K."/>
            <person name="Kuo A."/>
            <person name="Maheswari U."/>
            <person name="Martens C."/>
            <person name="Maumus F."/>
            <person name="Otillar R.P."/>
            <person name="Rayko E."/>
            <person name="Salamov A."/>
            <person name="Vandepoele K."/>
            <person name="Beszteri B."/>
            <person name="Gruber A."/>
            <person name="Heijde M."/>
            <person name="Katinka M."/>
            <person name="Mock T."/>
            <person name="Valentin K."/>
            <person name="Verret F."/>
            <person name="Berges J.A."/>
            <person name="Brownlee C."/>
            <person name="Cadoret J.P."/>
            <person name="Chiovitti A."/>
            <person name="Choi C.J."/>
            <person name="Coesel S."/>
            <person name="De Martino A."/>
            <person name="Detter J.C."/>
            <person name="Durkin C."/>
            <person name="Falciatore A."/>
            <person name="Fournet J."/>
            <person name="Haruta M."/>
            <person name="Huysman M.J."/>
            <person name="Jenkins B.D."/>
            <person name="Jiroutova K."/>
            <person name="Jorgensen R.E."/>
            <person name="Joubert Y."/>
            <person name="Kaplan A."/>
            <person name="Kroger N."/>
            <person name="Kroth P.G."/>
            <person name="La Roche J."/>
            <person name="Lindquist E."/>
            <person name="Lommer M."/>
            <person name="Martin-Jezequel V."/>
            <person name="Lopez P.J."/>
            <person name="Lucas S."/>
            <person name="Mangogna M."/>
            <person name="McGinnis K."/>
            <person name="Medlin L.K."/>
            <person name="Montsant A."/>
            <person name="Oudot-Le Secq M.P."/>
            <person name="Napoli C."/>
            <person name="Obornik M."/>
            <person name="Parker M.S."/>
            <person name="Petit J.L."/>
            <person name="Porcel B.M."/>
            <person name="Poulsen N."/>
            <person name="Robison M."/>
            <person name="Rychlewski L."/>
            <person name="Rynearson T.A."/>
            <person name="Schmutz J."/>
            <person name="Shapiro H."/>
            <person name="Siaut M."/>
            <person name="Stanley M."/>
            <person name="Sussman M.R."/>
            <person name="Taylor A.R."/>
            <person name="Vardi A."/>
            <person name="von Dassow P."/>
            <person name="Vyverman W."/>
            <person name="Willis A."/>
            <person name="Wyrwicz L.S."/>
            <person name="Rokhsar D.S."/>
            <person name="Weissenbach J."/>
            <person name="Armbrust E.V."/>
            <person name="Green B.R."/>
            <person name="Van de Peer Y."/>
            <person name="Grigoriev I.V."/>
        </authorList>
    </citation>
    <scope>NUCLEOTIDE SEQUENCE [LARGE SCALE GENOMIC DNA]</scope>
    <source>
        <strain evidence="5 6">CCMP1335</strain>
    </source>
</reference>
<proteinExistence type="predicted"/>
<dbReference type="GO" id="GO:0005737">
    <property type="term" value="C:cytoplasm"/>
    <property type="evidence" value="ECO:0000318"/>
    <property type="project" value="GO_Central"/>
</dbReference>
<keyword evidence="3" id="KW-1133">Transmembrane helix</keyword>
<dbReference type="PROSITE" id="PS50089">
    <property type="entry name" value="ZF_RING_2"/>
    <property type="match status" value="1"/>
</dbReference>
<dbReference type="GO" id="GO:0008270">
    <property type="term" value="F:zinc ion binding"/>
    <property type="evidence" value="ECO:0007669"/>
    <property type="project" value="UniProtKB-KW"/>
</dbReference>
<keyword evidence="3" id="KW-0812">Transmembrane</keyword>
<dbReference type="PaxDb" id="35128-Thaps9378"/>
<feature type="transmembrane region" description="Helical" evidence="3">
    <location>
        <begin position="573"/>
        <end position="593"/>
    </location>
</feature>
<reference evidence="5 6" key="1">
    <citation type="journal article" date="2004" name="Science">
        <title>The genome of the diatom Thalassiosira pseudonana: ecology, evolution, and metabolism.</title>
        <authorList>
            <person name="Armbrust E.V."/>
            <person name="Berges J.A."/>
            <person name="Bowler C."/>
            <person name="Green B.R."/>
            <person name="Martinez D."/>
            <person name="Putnam N.H."/>
            <person name="Zhou S."/>
            <person name="Allen A.E."/>
            <person name="Apt K.E."/>
            <person name="Bechner M."/>
            <person name="Brzezinski M.A."/>
            <person name="Chaal B.K."/>
            <person name="Chiovitti A."/>
            <person name="Davis A.K."/>
            <person name="Demarest M.S."/>
            <person name="Detter J.C."/>
            <person name="Glavina T."/>
            <person name="Goodstein D."/>
            <person name="Hadi M.Z."/>
            <person name="Hellsten U."/>
            <person name="Hildebrand M."/>
            <person name="Jenkins B.D."/>
            <person name="Jurka J."/>
            <person name="Kapitonov V.V."/>
            <person name="Kroger N."/>
            <person name="Lau W.W."/>
            <person name="Lane T.W."/>
            <person name="Larimer F.W."/>
            <person name="Lippmeier J.C."/>
            <person name="Lucas S."/>
            <person name="Medina M."/>
            <person name="Montsant A."/>
            <person name="Obornik M."/>
            <person name="Parker M.S."/>
            <person name="Palenik B."/>
            <person name="Pazour G.J."/>
            <person name="Richardson P.M."/>
            <person name="Rynearson T.A."/>
            <person name="Saito M.A."/>
            <person name="Schwartz D.C."/>
            <person name="Thamatrakoln K."/>
            <person name="Valentin K."/>
            <person name="Vardi A."/>
            <person name="Wilkerson F.P."/>
            <person name="Rokhsar D.S."/>
        </authorList>
    </citation>
    <scope>NUCLEOTIDE SEQUENCE [LARGE SCALE GENOMIC DNA]</scope>
    <source>
        <strain evidence="5 6">CCMP1335</strain>
    </source>
</reference>
<protein>
    <recommendedName>
        <fullName evidence="4">RING-type domain-containing protein</fullName>
    </recommendedName>
</protein>
<dbReference type="SUPFAM" id="SSF49599">
    <property type="entry name" value="TRAF domain-like"/>
    <property type="match status" value="1"/>
</dbReference>
<feature type="transmembrane region" description="Helical" evidence="3">
    <location>
        <begin position="504"/>
        <end position="525"/>
    </location>
</feature>
<feature type="region of interest" description="Disordered" evidence="2">
    <location>
        <begin position="88"/>
        <end position="166"/>
    </location>
</feature>
<dbReference type="Gene3D" id="3.30.40.10">
    <property type="entry name" value="Zinc/RING finger domain, C3HC4 (zinc finger)"/>
    <property type="match status" value="2"/>
</dbReference>
<feature type="compositionally biased region" description="Polar residues" evidence="2">
    <location>
        <begin position="867"/>
        <end position="894"/>
    </location>
</feature>
<evidence type="ECO:0000256" key="3">
    <source>
        <dbReference type="SAM" id="Phobius"/>
    </source>
</evidence>
<dbReference type="InterPro" id="IPR001841">
    <property type="entry name" value="Znf_RING"/>
</dbReference>
<evidence type="ECO:0000256" key="2">
    <source>
        <dbReference type="SAM" id="MobiDB-lite"/>
    </source>
</evidence>
<name>B8CB57_THAPS</name>
<feature type="compositionally biased region" description="Basic residues" evidence="2">
    <location>
        <begin position="147"/>
        <end position="162"/>
    </location>
</feature>
<feature type="region of interest" description="Disordered" evidence="2">
    <location>
        <begin position="825"/>
        <end position="894"/>
    </location>
</feature>
<evidence type="ECO:0000313" key="6">
    <source>
        <dbReference type="Proteomes" id="UP000001449"/>
    </source>
</evidence>
<dbReference type="KEGG" id="tps:THAPSDRAFT_9378"/>
<evidence type="ECO:0000259" key="4">
    <source>
        <dbReference type="PROSITE" id="PS50089"/>
    </source>
</evidence>
<dbReference type="Proteomes" id="UP000001449">
    <property type="component" value="Chromosome 13"/>
</dbReference>
<keyword evidence="6" id="KW-1185">Reference proteome</keyword>
<dbReference type="RefSeq" id="XP_002293524.1">
    <property type="nucleotide sequence ID" value="XM_002293488.1"/>
</dbReference>
<evidence type="ECO:0000256" key="1">
    <source>
        <dbReference type="PROSITE-ProRule" id="PRU00175"/>
    </source>
</evidence>
<feature type="region of interest" description="Disordered" evidence="2">
    <location>
        <begin position="744"/>
        <end position="763"/>
    </location>
</feature>
<sequence>MSLFCLYGQIVCCPLFHPAGRRFWLRFTDAQHSTVLRSTTRILLAQRSATASSSSIKLSAASSVHFVDCQDDSSGIRHFEMNSFEISPETAGQEPPFVSAQPNEQPLRPSDAEPPHSANVSNNAPATPTTTTRPTLRLQINADGTLRHSRNRREGHRHHHHTINIPISNRQQVHFHRMNPPTILPPLEAQPVPNQSNGYDDDAENATTTTNDTTSQHKEASINNMKKLECAICFEYMDIPVGCGNCQTRFCRPCLERVLRQELSNRSPQSTDPPNSARCPHCRSFFTRQDIKIDNQLAQEIAECLETVTCPFKGCNTELQIGLLKEHERSCQHIRMRCKYAEWGCAWVGKKMDLQHHEQHICEFKAGLGKLVEKFRQSEERSNHILQHHQMQLAASSQMMAMQSRQLMMIRARNAGNVFDSLELAYQACCFPGRLYASRELWGSMLTGEGQRSLVCNVLLLAPMLVSVFHVAFQGVQLLPQLLHTLTEKEQHEGGTSFYDILDFVLVSIITGLLGILCTACFFIDNKSPSEWTLFSVGGIITGQPLLRDVAACCVATAVFSTMEFYGFLRGTLMWSFTVVVSIFFSSFVATTMEKLSGAKNVLKNARAWPVVVFGLRYGCLAYSSDFLSCVTAVVLWRILGSFSNLPSLFVVDDSECFISHWNGSFLGIGAVALAAINAALMANEPTSFGPLIGFARAHFAYGCICLQINVWHGIGSPVTSIASSCRVSLAAGRNKKVATTLFGDSSSPMRSSVSRRGRSSPPPIPVRSSFYHISSRRLKVSYVIGFASLMCCFWCQSSQSYAIATSETVHVHQRQLVLAASLDQASSRRIQNSNEEKDSIEGEDTVLDEHITTANEYDANDGSGGNEQRTNPTEPNNNDRPSDSNESNYNNNVSPVHQRTQQILHNLFTSITNLQRRYGQNLITVQDASDMYPILAQDLSLDACPFEFEGQRNRACFTPIITIHDIVSNTRGVQPQQQQSDNMIREPPSPILNTQLPEVLLMSGLDNTPQEMDIVGPSSILKTLELLLECARCESLSPWVNADTDGSDATNHNTTKPHKGNDAAQCRENLQSQGINDELRKWMGRLVATRRIVALPVADAASFYERLVLELTKDYDRNAETEQPTNGNGAECDFPYPSHWKSTSNSDSNTQIACMSTFPARVVNELVRSHSFQLGVSFHGSTPPMKEGWIGVPKWGKKDTEQSTTITYDEEAMTDIGLALSALGSGHQTDAYSVATMTDKESNSHCSGSTMEQFAFAAGSPDGANGGSTWLDECQCVVDGDNHCAYPLERTEKYDGSSLRSFVSRVVSPPSLDDDPSFLPCFEPNPETHWYYLQEESHLGNNLRMSLLAIELVEPWTSIRSIAGVELRDEDVVPLNPRLPGSCFETRAMELPESLLMKRINITWTVGGSFTVDETAIMYGKWNVLDRQLFDCVTQPTKQELDEFFTILRNIEQMEGEDEDEMEAEVGFTPVVAGVTRWHSSQIRNSDDMIPTETTFTVSLDLGRYKVGDVIAIYALARVDQEWVHGHFGDEAAGSSPPQSNFLNARTNPDWIQAHNEGFTLKGRLDFFSVPVTITIFEGNQPIEKSVRLSDDAYVQEDPSMSDSDIARALVMAVVVIGIVFCCIFLREDSNGEDVFSVMSEHRKIARQRISMDEFFGSEELELT</sequence>
<dbReference type="EMBL" id="CM000648">
    <property type="protein sequence ID" value="EED89260.1"/>
    <property type="molecule type" value="Genomic_DNA"/>
</dbReference>
<feature type="domain" description="RING-type" evidence="4">
    <location>
        <begin position="230"/>
        <end position="283"/>
    </location>
</feature>
<dbReference type="HOGENOM" id="CLU_242016_0_0_1"/>
<feature type="transmembrane region" description="Helical" evidence="3">
    <location>
        <begin position="1607"/>
        <end position="1627"/>
    </location>
</feature>
<accession>B8CB57</accession>
<dbReference type="GeneID" id="7452999"/>
<feature type="compositionally biased region" description="Polar residues" evidence="2">
    <location>
        <begin position="825"/>
        <end position="834"/>
    </location>
</feature>
<dbReference type="eggNOG" id="ENOG502QUHR">
    <property type="taxonomic scope" value="Eukaryota"/>
</dbReference>
<dbReference type="InParanoid" id="B8CB57"/>
<dbReference type="PANTHER" id="PTHR10131:SF94">
    <property type="entry name" value="TNF RECEPTOR-ASSOCIATED FACTOR 4"/>
    <property type="match status" value="1"/>
</dbReference>
<keyword evidence="1" id="KW-0862">Zinc</keyword>
<feature type="region of interest" description="Disordered" evidence="2">
    <location>
        <begin position="181"/>
        <end position="220"/>
    </location>
</feature>
<keyword evidence="1" id="KW-0479">Metal-binding</keyword>
<dbReference type="SUPFAM" id="SSF57850">
    <property type="entry name" value="RING/U-box"/>
    <property type="match status" value="1"/>
</dbReference>
<keyword evidence="3" id="KW-0472">Membrane</keyword>
<gene>
    <name evidence="5" type="ORF">THAPSDRAFT_9378</name>
</gene>
<feature type="compositionally biased region" description="Low complexity" evidence="2">
    <location>
        <begin position="205"/>
        <end position="214"/>
    </location>
</feature>
<evidence type="ECO:0000313" key="5">
    <source>
        <dbReference type="EMBL" id="EED89260.1"/>
    </source>
</evidence>
<feature type="compositionally biased region" description="Low complexity" evidence="2">
    <location>
        <begin position="124"/>
        <end position="138"/>
    </location>
</feature>